<dbReference type="KEGG" id="bvz:BRAD3257_2145"/>
<evidence type="ECO:0000313" key="1">
    <source>
        <dbReference type="EMBL" id="SPP93226.1"/>
    </source>
</evidence>
<evidence type="ECO:0000313" key="2">
    <source>
        <dbReference type="Proteomes" id="UP000246085"/>
    </source>
</evidence>
<dbReference type="AlphaFoldDB" id="A0A2U3PVT0"/>
<proteinExistence type="predicted"/>
<dbReference type="EMBL" id="LS398110">
    <property type="protein sequence ID" value="SPP93226.1"/>
    <property type="molecule type" value="Genomic_DNA"/>
</dbReference>
<protein>
    <submittedName>
        <fullName evidence="1">Uncharacterized protein</fullName>
    </submittedName>
</protein>
<name>A0A2U3PVT0_9BRAD</name>
<reference evidence="1 2" key="1">
    <citation type="submission" date="2018-03" db="EMBL/GenBank/DDBJ databases">
        <authorList>
            <person name="Gully D."/>
        </authorList>
    </citation>
    <scope>NUCLEOTIDE SEQUENCE [LARGE SCALE GENOMIC DNA]</scope>
    <source>
        <strain evidence="1">ORS3257</strain>
    </source>
</reference>
<organism evidence="1 2">
    <name type="scientific">Bradyrhizobium vignae</name>
    <dbReference type="NCBI Taxonomy" id="1549949"/>
    <lineage>
        <taxon>Bacteria</taxon>
        <taxon>Pseudomonadati</taxon>
        <taxon>Pseudomonadota</taxon>
        <taxon>Alphaproteobacteria</taxon>
        <taxon>Hyphomicrobiales</taxon>
        <taxon>Nitrobacteraceae</taxon>
        <taxon>Bradyrhizobium</taxon>
    </lineage>
</organism>
<dbReference type="PROSITE" id="PS51273">
    <property type="entry name" value="GATASE_TYPE_1"/>
    <property type="match status" value="1"/>
</dbReference>
<sequence length="38" mass="4074">MDLSVPLRAICNGMRQAALMVQDGGKIAQIDTRRSGIS</sequence>
<accession>A0A2U3PVT0</accession>
<gene>
    <name evidence="1" type="ORF">BRAD3257_2145</name>
</gene>
<dbReference type="Proteomes" id="UP000246085">
    <property type="component" value="Chromosome BRAD3257"/>
</dbReference>